<evidence type="ECO:0000256" key="1">
    <source>
        <dbReference type="ARBA" id="ARBA00004418"/>
    </source>
</evidence>
<dbReference type="EMBL" id="BMHH01000031">
    <property type="protein sequence ID" value="GGB10806.1"/>
    <property type="molecule type" value="Genomic_DNA"/>
</dbReference>
<evidence type="ECO:0000256" key="2">
    <source>
        <dbReference type="ARBA" id="ARBA00010742"/>
    </source>
</evidence>
<comment type="similarity">
    <text evidence="2">Belongs to the bacterial solute-binding protein SsuA/TauA family.</text>
</comment>
<evidence type="ECO:0000256" key="3">
    <source>
        <dbReference type="ARBA" id="ARBA00022729"/>
    </source>
</evidence>
<reference evidence="5" key="1">
    <citation type="journal article" date="2014" name="Int. J. Syst. Evol. Microbiol.">
        <title>Complete genome sequence of Corynebacterium casei LMG S-19264T (=DSM 44701T), isolated from a smear-ripened cheese.</title>
        <authorList>
            <consortium name="US DOE Joint Genome Institute (JGI-PGF)"/>
            <person name="Walter F."/>
            <person name="Albersmeier A."/>
            <person name="Kalinowski J."/>
            <person name="Ruckert C."/>
        </authorList>
    </citation>
    <scope>NUCLEOTIDE SEQUENCE</scope>
    <source>
        <strain evidence="5">CGMCC 1.15082</strain>
    </source>
</reference>
<evidence type="ECO:0000313" key="5">
    <source>
        <dbReference type="EMBL" id="GGB10806.1"/>
    </source>
</evidence>
<dbReference type="PANTHER" id="PTHR30024:SF47">
    <property type="entry name" value="TAURINE-BINDING PERIPLASMIC PROTEIN"/>
    <property type="match status" value="1"/>
</dbReference>
<dbReference type="PANTHER" id="PTHR30024">
    <property type="entry name" value="ALIPHATIC SULFONATES-BINDING PROTEIN-RELATED"/>
    <property type="match status" value="1"/>
</dbReference>
<name>A0A916SQ53_9HYPH</name>
<dbReference type="InterPro" id="IPR017793">
    <property type="entry name" value="ABC_transptr_urea-assoc_sub-bd"/>
</dbReference>
<dbReference type="RefSeq" id="WP_188826274.1">
    <property type="nucleotide sequence ID" value="NZ_BMHH01000031.1"/>
</dbReference>
<dbReference type="Pfam" id="PF13379">
    <property type="entry name" value="NMT1_2"/>
    <property type="match status" value="1"/>
</dbReference>
<gene>
    <name evidence="5" type="ORF">GCM10011491_43420</name>
</gene>
<proteinExistence type="inferred from homology"/>
<comment type="caution">
    <text evidence="5">The sequence shown here is derived from an EMBL/GenBank/DDBJ whole genome shotgun (WGS) entry which is preliminary data.</text>
</comment>
<dbReference type="GO" id="GO:0042597">
    <property type="term" value="C:periplasmic space"/>
    <property type="evidence" value="ECO:0007669"/>
    <property type="project" value="UniProtKB-SubCell"/>
</dbReference>
<dbReference type="NCBIfam" id="TIGR03427">
    <property type="entry name" value="ABC_peri_uca"/>
    <property type="match status" value="1"/>
</dbReference>
<keyword evidence="3 4" id="KW-0732">Signal</keyword>
<dbReference type="Gene3D" id="3.40.190.10">
    <property type="entry name" value="Periplasmic binding protein-like II"/>
    <property type="match status" value="2"/>
</dbReference>
<dbReference type="Proteomes" id="UP000646478">
    <property type="component" value="Unassembled WGS sequence"/>
</dbReference>
<protein>
    <submittedName>
        <fullName evidence="5">ABC transporter substrate-binding protein</fullName>
    </submittedName>
</protein>
<comment type="subcellular location">
    <subcellularLocation>
        <location evidence="1">Periplasm</location>
    </subcellularLocation>
</comment>
<organism evidence="5 6">
    <name type="scientific">Brucella endophytica</name>
    <dbReference type="NCBI Taxonomy" id="1963359"/>
    <lineage>
        <taxon>Bacteria</taxon>
        <taxon>Pseudomonadati</taxon>
        <taxon>Pseudomonadota</taxon>
        <taxon>Alphaproteobacteria</taxon>
        <taxon>Hyphomicrobiales</taxon>
        <taxon>Brucellaceae</taxon>
        <taxon>Brucella/Ochrobactrum group</taxon>
        <taxon>Brucella</taxon>
    </lineage>
</organism>
<reference evidence="5" key="2">
    <citation type="submission" date="2020-09" db="EMBL/GenBank/DDBJ databases">
        <authorList>
            <person name="Sun Q."/>
            <person name="Zhou Y."/>
        </authorList>
    </citation>
    <scope>NUCLEOTIDE SEQUENCE</scope>
    <source>
        <strain evidence="5">CGMCC 1.15082</strain>
    </source>
</reference>
<evidence type="ECO:0000256" key="4">
    <source>
        <dbReference type="SAM" id="SignalP"/>
    </source>
</evidence>
<keyword evidence="6" id="KW-1185">Reference proteome</keyword>
<feature type="signal peptide" evidence="4">
    <location>
        <begin position="1"/>
        <end position="25"/>
    </location>
</feature>
<dbReference type="AlphaFoldDB" id="A0A916SQ53"/>
<dbReference type="SUPFAM" id="SSF53850">
    <property type="entry name" value="Periplasmic binding protein-like II"/>
    <property type="match status" value="1"/>
</dbReference>
<feature type="chain" id="PRO_5037737452" evidence="4">
    <location>
        <begin position="26"/>
        <end position="357"/>
    </location>
</feature>
<sequence>MQSFKKMISISVLAAALASSAVASAQAEVKKEFKVAWSIYVGWMPWGYAKDHGIVQKWAEKYGISIEVTQFNDYVESMNQYTAGAFDAVTLTNMDGLSIPAAGGVDTTAVIVGDFSNGNDAVILKDRSELADVKGRNVNLVEFSVSHYLLARALETIGASERDVKVVNTSDADMVAAYKTPDVTAVVTWNPLVSTILEDPSAHTVFDSSRIPGEIIDLLVANTAVLKDNPDFGKALAGIWYDTMKVMTAQGAEGIAARKEMGEASGTDLAGFEAQMKATKLFDKPADAAAFTASSALPKTMDLVRNFLFSKALLGNGATSADVIGIEMPDGKVLGDKANIKLRFTTTYMDAAAKGSL</sequence>
<accession>A0A916SQ53</accession>
<evidence type="ECO:0000313" key="6">
    <source>
        <dbReference type="Proteomes" id="UP000646478"/>
    </source>
</evidence>